<feature type="region of interest" description="Disordered" evidence="1">
    <location>
        <begin position="100"/>
        <end position="135"/>
    </location>
</feature>
<keyword evidence="3" id="KW-1185">Reference proteome</keyword>
<gene>
    <name evidence="2" type="ORF">PCANC_03860</name>
</gene>
<dbReference type="Proteomes" id="UP000235388">
    <property type="component" value="Unassembled WGS sequence"/>
</dbReference>
<comment type="caution">
    <text evidence="2">The sequence shown here is derived from an EMBL/GenBank/DDBJ whole genome shotgun (WGS) entry which is preliminary data.</text>
</comment>
<dbReference type="AlphaFoldDB" id="A0A2N5T7C0"/>
<evidence type="ECO:0000313" key="3">
    <source>
        <dbReference type="Proteomes" id="UP000235388"/>
    </source>
</evidence>
<proteinExistence type="predicted"/>
<protein>
    <recommendedName>
        <fullName evidence="4">Plasmodium RESA N-terminal domain-containing protein</fullName>
    </recommendedName>
</protein>
<dbReference type="OrthoDB" id="2500257at2759"/>
<reference evidence="2 3" key="1">
    <citation type="submission" date="2017-11" db="EMBL/GenBank/DDBJ databases">
        <title>De novo assembly and phasing of dikaryotic genomes from two isolates of Puccinia coronata f. sp. avenae, the causal agent of oat crown rust.</title>
        <authorList>
            <person name="Miller M.E."/>
            <person name="Zhang Y."/>
            <person name="Omidvar V."/>
            <person name="Sperschneider J."/>
            <person name="Schwessinger B."/>
            <person name="Raley C."/>
            <person name="Palmer J.M."/>
            <person name="Garnica D."/>
            <person name="Upadhyaya N."/>
            <person name="Rathjen J."/>
            <person name="Taylor J.M."/>
            <person name="Park R.F."/>
            <person name="Dodds P.N."/>
            <person name="Hirsch C.D."/>
            <person name="Kianian S.F."/>
            <person name="Figueroa M."/>
        </authorList>
    </citation>
    <scope>NUCLEOTIDE SEQUENCE [LARGE SCALE GENOMIC DNA]</scope>
    <source>
        <strain evidence="2">12NC29</strain>
    </source>
</reference>
<evidence type="ECO:0000313" key="2">
    <source>
        <dbReference type="EMBL" id="PLW21399.1"/>
    </source>
</evidence>
<accession>A0A2N5T7C0</accession>
<sequence length="352" mass="39875">MSGPGVSLAVKGDYQRIILKQITICLLPILFYCVCSTPTANFVLPPVIFLPPVAEGSGEESISRQFHMLRDSAGRGGEHIAQDSAGRGGENIAQEVGLLPSREGAVDGPSAEKTDRSSEMYSKSTLEESPAPTDEDLIATDNSISEFNKAFHNFKGHHMDTLAIINEDIQEQEKLNLFLIDWADRLVLKAHMSGGDVQTVYEKVDEALHSSALHGEFTKTLQLSARDFKIESWWTRFRNYLLYFFNKEEWRQGNASRQLSKLRRAYIESPEPTLLNDKMKKAVKKLSIFARKGLDFPERELQLIENMSHTASHHITTEDGELISEIATETLAQRRKRMIHKWRQMKIGTREK</sequence>
<dbReference type="EMBL" id="PGCJ01000784">
    <property type="protein sequence ID" value="PLW21399.1"/>
    <property type="molecule type" value="Genomic_DNA"/>
</dbReference>
<name>A0A2N5T7C0_9BASI</name>
<evidence type="ECO:0000256" key="1">
    <source>
        <dbReference type="SAM" id="MobiDB-lite"/>
    </source>
</evidence>
<organism evidence="2 3">
    <name type="scientific">Puccinia coronata f. sp. avenae</name>
    <dbReference type="NCBI Taxonomy" id="200324"/>
    <lineage>
        <taxon>Eukaryota</taxon>
        <taxon>Fungi</taxon>
        <taxon>Dikarya</taxon>
        <taxon>Basidiomycota</taxon>
        <taxon>Pucciniomycotina</taxon>
        <taxon>Pucciniomycetes</taxon>
        <taxon>Pucciniales</taxon>
        <taxon>Pucciniaceae</taxon>
        <taxon>Puccinia</taxon>
    </lineage>
</organism>
<evidence type="ECO:0008006" key="4">
    <source>
        <dbReference type="Google" id="ProtNLM"/>
    </source>
</evidence>